<dbReference type="GO" id="GO:0004061">
    <property type="term" value="F:arylformamidase activity"/>
    <property type="evidence" value="ECO:0007669"/>
    <property type="project" value="InterPro"/>
</dbReference>
<dbReference type="GO" id="GO:0019441">
    <property type="term" value="P:L-tryptophan catabolic process to kynurenine"/>
    <property type="evidence" value="ECO:0007669"/>
    <property type="project" value="InterPro"/>
</dbReference>
<comment type="caution">
    <text evidence="2">The sequence shown here is derived from an EMBL/GenBank/DDBJ whole genome shotgun (WGS) entry which is preliminary data.</text>
</comment>
<dbReference type="Gene3D" id="3.50.30.50">
    <property type="entry name" value="Putative cyclase"/>
    <property type="match status" value="1"/>
</dbReference>
<dbReference type="OrthoDB" id="5396at2759"/>
<sequence>MTSTIGQRLAQATNFLTGGSQSSEQLPWNPDAARFPTRKELPKIPGAPEGAAWVWGKDDQIGRLNLLTPRRVKAASAEIRTGEVVPLNLPLNTPETPAFGREKFVHKIKTLVDNICYDDQYELNTQSGTQWDGFRHFAHVPTQTFYNGAKGSDIVGATANHKCSIHHWAEHGIAGRGVLLDYWGYAKANGISYDPYKSHGISFTDLQQCGQAQGIDIRPEAQGGDIKVGDILFIRSGFVERYHELTPEERTAGALRPMHLESNEEDAAKAAVKDPHSPELEWAGIKQEEAIIDWMHDCYFAAVVGDAPSFERWPTPEPYYLHEYILSLWGMPLGEMWDLERLTQKARESKRWSFFVTSAPANMPGGVSSHANATAIF</sequence>
<proteinExistence type="inferred from homology"/>
<name>V5G2E9_BYSSN</name>
<dbReference type="HOGENOM" id="CLU_030671_1_0_1"/>
<evidence type="ECO:0000313" key="3">
    <source>
        <dbReference type="Proteomes" id="UP000018001"/>
    </source>
</evidence>
<dbReference type="PANTHER" id="PTHR34861:SF10">
    <property type="entry name" value="CYCLASE"/>
    <property type="match status" value="1"/>
</dbReference>
<organism evidence="2 3">
    <name type="scientific">Byssochlamys spectabilis (strain No. 5 / NBRC 109023)</name>
    <name type="common">Paecilomyces variotii</name>
    <dbReference type="NCBI Taxonomy" id="1356009"/>
    <lineage>
        <taxon>Eukaryota</taxon>
        <taxon>Fungi</taxon>
        <taxon>Dikarya</taxon>
        <taxon>Ascomycota</taxon>
        <taxon>Pezizomycotina</taxon>
        <taxon>Eurotiomycetes</taxon>
        <taxon>Eurotiomycetidae</taxon>
        <taxon>Eurotiales</taxon>
        <taxon>Thermoascaceae</taxon>
        <taxon>Paecilomyces</taxon>
    </lineage>
</organism>
<dbReference type="InParanoid" id="V5G2E9"/>
<dbReference type="SUPFAM" id="SSF102198">
    <property type="entry name" value="Putative cyclase"/>
    <property type="match status" value="1"/>
</dbReference>
<dbReference type="AlphaFoldDB" id="V5G2E9"/>
<protein>
    <recommendedName>
        <fullName evidence="4">Cyclase-domain-containing protein</fullName>
    </recommendedName>
</protein>
<reference evidence="3" key="1">
    <citation type="journal article" date="2014" name="Genome Announc.">
        <title>Draft genome sequence of the formaldehyde-resistant fungus Byssochlamys spectabilis No. 5 (anamorph Paecilomyces variotii No. 5) (NBRC109023).</title>
        <authorList>
            <person name="Oka T."/>
            <person name="Ekino K."/>
            <person name="Fukuda K."/>
            <person name="Nomura Y."/>
        </authorList>
    </citation>
    <scope>NUCLEOTIDE SEQUENCE [LARGE SCALE GENOMIC DNA]</scope>
    <source>
        <strain evidence="3">No. 5 / NBRC 109023</strain>
    </source>
</reference>
<keyword evidence="3" id="KW-1185">Reference proteome</keyword>
<evidence type="ECO:0000313" key="2">
    <source>
        <dbReference type="EMBL" id="GAD95037.1"/>
    </source>
</evidence>
<dbReference type="Pfam" id="PF04199">
    <property type="entry name" value="Cyclase"/>
    <property type="match status" value="1"/>
</dbReference>
<dbReference type="EMBL" id="BAUL01000112">
    <property type="protein sequence ID" value="GAD95037.1"/>
    <property type="molecule type" value="Genomic_DNA"/>
</dbReference>
<accession>V5G2E9</accession>
<dbReference type="Proteomes" id="UP000018001">
    <property type="component" value="Unassembled WGS sequence"/>
</dbReference>
<comment type="similarity">
    <text evidence="1">Belongs to the Cyclase 1 superfamily.</text>
</comment>
<evidence type="ECO:0008006" key="4">
    <source>
        <dbReference type="Google" id="ProtNLM"/>
    </source>
</evidence>
<dbReference type="InterPro" id="IPR007325">
    <property type="entry name" value="KFase/CYL"/>
</dbReference>
<dbReference type="eggNOG" id="ENOG502QTM1">
    <property type="taxonomic scope" value="Eukaryota"/>
</dbReference>
<gene>
    <name evidence="2" type="ORF">PVAR5_3674</name>
</gene>
<evidence type="ECO:0000256" key="1">
    <source>
        <dbReference type="ARBA" id="ARBA00007865"/>
    </source>
</evidence>
<dbReference type="PANTHER" id="PTHR34861">
    <property type="match status" value="1"/>
</dbReference>
<dbReference type="InterPro" id="IPR037175">
    <property type="entry name" value="KFase_sf"/>
</dbReference>